<dbReference type="InterPro" id="IPR011010">
    <property type="entry name" value="DNA_brk_join_enz"/>
</dbReference>
<dbReference type="Proteomes" id="UP001201463">
    <property type="component" value="Unassembled WGS sequence"/>
</dbReference>
<evidence type="ECO:0000256" key="1">
    <source>
        <dbReference type="ARBA" id="ARBA00023172"/>
    </source>
</evidence>
<dbReference type="EMBL" id="JAJTWT010000021">
    <property type="protein sequence ID" value="MCE4540682.1"/>
    <property type="molecule type" value="Genomic_DNA"/>
</dbReference>
<feature type="domain" description="Tyr recombinase" evidence="2">
    <location>
        <begin position="170"/>
        <end position="388"/>
    </location>
</feature>
<keyword evidence="1" id="KW-0233">DNA recombination</keyword>
<dbReference type="Pfam" id="PF00589">
    <property type="entry name" value="Phage_integrase"/>
    <property type="match status" value="1"/>
</dbReference>
<dbReference type="NCBIfam" id="NF041502">
    <property type="entry name" value="integrase_1"/>
    <property type="match status" value="1"/>
</dbReference>
<comment type="caution">
    <text evidence="3">The sequence shown here is derived from an EMBL/GenBank/DDBJ whole genome shotgun (WGS) entry which is preliminary data.</text>
</comment>
<keyword evidence="4" id="KW-1185">Reference proteome</keyword>
<evidence type="ECO:0000313" key="3">
    <source>
        <dbReference type="EMBL" id="MCE4540682.1"/>
    </source>
</evidence>
<evidence type="ECO:0000313" key="4">
    <source>
        <dbReference type="Proteomes" id="UP001201463"/>
    </source>
</evidence>
<reference evidence="3 4" key="1">
    <citation type="submission" date="2021-12" db="EMBL/GenBank/DDBJ databases">
        <title>Genome seq of p7.</title>
        <authorList>
            <person name="Seo T."/>
        </authorList>
    </citation>
    <scope>NUCLEOTIDE SEQUENCE [LARGE SCALE GENOMIC DNA]</scope>
    <source>
        <strain evidence="3 4">P7</strain>
    </source>
</reference>
<sequence length="517" mass="57372">MSSPAVIKSPAPLDLLQLPATVTTRDGATFDPRLDLWSYREALQNVYIDIQRSIADFAPDLVLPAKKALIWYAMNRSPGHFSTMHSRLAHFLKFRSSLPDVGTEIRSTDIINYKAWLPENQAWYLSSLSGFLKRWHRLGYRGVHEDVVRLLDSLTLSGVRKGAAVSSMDPLKGPLTNVEVEAVQDAIHAAYADGTMDERDYLLSILFMALGCRSIQFASLKVCDLRLEATDQGDQAYFLSIPRAKQRGQMSRTLFKERALTPQLGSALYEYADRVRQEYSELLTDPSQAPLFPQKRAKQCPAGFEYHMTAASLGDALTAALSKLGVISERTGEELNISPVRFRRTLGTRAAQEGHGELVIAELLDHNDTQNVGVYTASTPEIANRIDRAIAMTMAPLAQAFKGIVIRDESQATRHGDSSSRIVDLRIDRSASPMGSCGQYSFCAFNAPVACYTCSSFEPWLDGPHEAVLNHLIERREQLLATTDQRLASVNDRTIYAVAEVIQLCEAFRASEVGAHE</sequence>
<accession>A0ABS8XM53</accession>
<organism evidence="3 4">
    <name type="scientific">Pelomonas caseinilytica</name>
    <dbReference type="NCBI Taxonomy" id="2906763"/>
    <lineage>
        <taxon>Bacteria</taxon>
        <taxon>Pseudomonadati</taxon>
        <taxon>Pseudomonadota</taxon>
        <taxon>Betaproteobacteria</taxon>
        <taxon>Burkholderiales</taxon>
        <taxon>Sphaerotilaceae</taxon>
        <taxon>Roseateles</taxon>
    </lineage>
</organism>
<dbReference type="CDD" id="cd00397">
    <property type="entry name" value="DNA_BRE_C"/>
    <property type="match status" value="1"/>
</dbReference>
<evidence type="ECO:0000259" key="2">
    <source>
        <dbReference type="PROSITE" id="PS51898"/>
    </source>
</evidence>
<protein>
    <submittedName>
        <fullName evidence="3">Site-specific integrase</fullName>
    </submittedName>
</protein>
<dbReference type="InterPro" id="IPR048120">
    <property type="entry name" value="Integrase-like"/>
</dbReference>
<proteinExistence type="predicted"/>
<dbReference type="SUPFAM" id="SSF56349">
    <property type="entry name" value="DNA breaking-rejoining enzymes"/>
    <property type="match status" value="1"/>
</dbReference>
<dbReference type="PROSITE" id="PS51898">
    <property type="entry name" value="TYR_RECOMBINASE"/>
    <property type="match status" value="1"/>
</dbReference>
<dbReference type="Gene3D" id="1.10.443.10">
    <property type="entry name" value="Intergrase catalytic core"/>
    <property type="match status" value="1"/>
</dbReference>
<name>A0ABS8XM53_9BURK</name>
<dbReference type="InterPro" id="IPR013762">
    <property type="entry name" value="Integrase-like_cat_sf"/>
</dbReference>
<dbReference type="RefSeq" id="WP_233395326.1">
    <property type="nucleotide sequence ID" value="NZ_JAJTWT010000021.1"/>
</dbReference>
<gene>
    <name evidence="3" type="ORF">LXT12_25955</name>
</gene>
<dbReference type="InterPro" id="IPR002104">
    <property type="entry name" value="Integrase_catalytic"/>
</dbReference>